<proteinExistence type="predicted"/>
<gene>
    <name evidence="1" type="ORF">WG900_16180</name>
</gene>
<protein>
    <recommendedName>
        <fullName evidence="3">Lin1244/Lin1753-like N-terminal domain-containing protein</fullName>
    </recommendedName>
</protein>
<evidence type="ECO:0000313" key="2">
    <source>
        <dbReference type="Proteomes" id="UP001379235"/>
    </source>
</evidence>
<evidence type="ECO:0008006" key="3">
    <source>
        <dbReference type="Google" id="ProtNLM"/>
    </source>
</evidence>
<dbReference type="RefSeq" id="WP_339968724.1">
    <property type="nucleotide sequence ID" value="NZ_JBBHJY010000009.1"/>
</dbReference>
<organism evidence="1 2">
    <name type="scientific">Novosphingobium aquae</name>
    <dbReference type="NCBI Taxonomy" id="3133435"/>
    <lineage>
        <taxon>Bacteria</taxon>
        <taxon>Pseudomonadati</taxon>
        <taxon>Pseudomonadota</taxon>
        <taxon>Alphaproteobacteria</taxon>
        <taxon>Sphingomonadales</taxon>
        <taxon>Sphingomonadaceae</taxon>
        <taxon>Novosphingobium</taxon>
    </lineage>
</organism>
<dbReference type="Proteomes" id="UP001379235">
    <property type="component" value="Unassembled WGS sequence"/>
</dbReference>
<name>A0ABU8SDX0_9SPHN</name>
<keyword evidence="2" id="KW-1185">Reference proteome</keyword>
<evidence type="ECO:0000313" key="1">
    <source>
        <dbReference type="EMBL" id="MEJ6011453.1"/>
    </source>
</evidence>
<dbReference type="EMBL" id="JBBHJY010000009">
    <property type="protein sequence ID" value="MEJ6011453.1"/>
    <property type="molecule type" value="Genomic_DNA"/>
</dbReference>
<reference evidence="1 2" key="1">
    <citation type="submission" date="2024-03" db="EMBL/GenBank/DDBJ databases">
        <authorList>
            <person name="Jo J.-H."/>
        </authorList>
    </citation>
    <scope>NUCLEOTIDE SEQUENCE [LARGE SCALE GENOMIC DNA]</scope>
    <source>
        <strain evidence="1 2">AS3R-12</strain>
    </source>
</reference>
<comment type="caution">
    <text evidence="1">The sequence shown here is derived from an EMBL/GenBank/DDBJ whole genome shotgun (WGS) entry which is preliminary data.</text>
</comment>
<accession>A0ABU8SDX0</accession>
<sequence length="266" mass="30589">MINPWFKFYGGEFLSDPKIGSMSAQERSCWITLLCLASTSSTPGLIEYLTVEVLLEKSGIRFDPYHPEEWNALLGILTKFENMRMIIKSDTGLVELVNWNKRQASAMTVTERVKKHRLKQRYNDTDVTSVTNGNETANDRREENRIEKNIETKESTSISFLKTVPADVLEEFRKEYSISPKGIQSKATDLLLWCQSKSKVYKNYKAFLENAIRKDQVQLRTQYPLPSTPFVSQSVKEASEITPEQLKANRERIAKMGATLTEQFKK</sequence>